<evidence type="ECO:0000256" key="2">
    <source>
        <dbReference type="ARBA" id="ARBA00022679"/>
    </source>
</evidence>
<keyword evidence="3" id="KW-0949">S-adenosyl-L-methionine</keyword>
<dbReference type="Proteomes" id="UP001589707">
    <property type="component" value="Unassembled WGS sequence"/>
</dbReference>
<gene>
    <name evidence="4" type="ORF">ACFFN1_06990</name>
</gene>
<dbReference type="PANTHER" id="PTHR30481">
    <property type="entry name" value="DNA ADENINE METHYLASE"/>
    <property type="match status" value="1"/>
</dbReference>
<dbReference type="InterPro" id="IPR029063">
    <property type="entry name" value="SAM-dependent_MTases_sf"/>
</dbReference>
<organism evidence="4 5">
    <name type="scientific">Brevibacterium otitidis</name>
    <dbReference type="NCBI Taxonomy" id="53364"/>
    <lineage>
        <taxon>Bacteria</taxon>
        <taxon>Bacillati</taxon>
        <taxon>Actinomycetota</taxon>
        <taxon>Actinomycetes</taxon>
        <taxon>Micrococcales</taxon>
        <taxon>Brevibacteriaceae</taxon>
        <taxon>Brevibacterium</taxon>
    </lineage>
</organism>
<dbReference type="InterPro" id="IPR012263">
    <property type="entry name" value="M_m6A_EcoRV"/>
</dbReference>
<evidence type="ECO:0000313" key="4">
    <source>
        <dbReference type="EMBL" id="MFB9776147.1"/>
    </source>
</evidence>
<sequence length="263" mass="29882">MKPPFPYLGSKSRLAPKIIALLPDHTHYVEPYAGSLAVLLAKPRSLAETVNDMDSNIHNLWWVIRDQPRELADALAMTPHGPEEYYRCLRDYPSTDDRVEQARRTITVLWQGISRTTRHGGMWGTYVTYTPKSVSLPAQLGRFRDRIQPVADRLADVTIENRPAVEMLDRYARAKDVCLYLDPPYLPETRSGAQYPTDMTEQDHLDLLDRVTSCTAKVVISGYPSPLYDDRLAGWQRHEFKASARGLGVTSSPRTEVVWVKPC</sequence>
<accession>A0ABV5X318</accession>
<dbReference type="PANTHER" id="PTHR30481:SF4">
    <property type="entry name" value="SITE-SPECIFIC DNA-METHYLTRANSFERASE (ADENINE-SPECIFIC)"/>
    <property type="match status" value="1"/>
</dbReference>
<dbReference type="SUPFAM" id="SSF53335">
    <property type="entry name" value="S-adenosyl-L-methionine-dependent methyltransferases"/>
    <property type="match status" value="1"/>
</dbReference>
<evidence type="ECO:0000256" key="1">
    <source>
        <dbReference type="ARBA" id="ARBA00022603"/>
    </source>
</evidence>
<dbReference type="GO" id="GO:0032259">
    <property type="term" value="P:methylation"/>
    <property type="evidence" value="ECO:0007669"/>
    <property type="project" value="UniProtKB-KW"/>
</dbReference>
<evidence type="ECO:0000313" key="5">
    <source>
        <dbReference type="Proteomes" id="UP001589707"/>
    </source>
</evidence>
<dbReference type="RefSeq" id="WP_376839874.1">
    <property type="nucleotide sequence ID" value="NZ_JBHMAU010000046.1"/>
</dbReference>
<evidence type="ECO:0000256" key="3">
    <source>
        <dbReference type="ARBA" id="ARBA00022691"/>
    </source>
</evidence>
<keyword evidence="2" id="KW-0808">Transferase</keyword>
<proteinExistence type="predicted"/>
<reference evidence="4 5" key="1">
    <citation type="submission" date="2024-09" db="EMBL/GenBank/DDBJ databases">
        <authorList>
            <person name="Sun Q."/>
            <person name="Mori K."/>
        </authorList>
    </citation>
    <scope>NUCLEOTIDE SEQUENCE [LARGE SCALE GENOMIC DNA]</scope>
    <source>
        <strain evidence="4 5">JCM 11683</strain>
    </source>
</reference>
<keyword evidence="1 4" id="KW-0489">Methyltransferase</keyword>
<dbReference type="Gene3D" id="3.40.50.150">
    <property type="entry name" value="Vaccinia Virus protein VP39"/>
    <property type="match status" value="2"/>
</dbReference>
<protein>
    <submittedName>
        <fullName evidence="4">DNA adenine methylase</fullName>
    </submittedName>
</protein>
<keyword evidence="5" id="KW-1185">Reference proteome</keyword>
<dbReference type="PIRSF" id="PIRSF000398">
    <property type="entry name" value="M_m6A_EcoRV"/>
    <property type="match status" value="1"/>
</dbReference>
<name>A0ABV5X318_9MICO</name>
<comment type="caution">
    <text evidence="4">The sequence shown here is derived from an EMBL/GenBank/DDBJ whole genome shotgun (WGS) entry which is preliminary data.</text>
</comment>
<dbReference type="InterPro" id="IPR012327">
    <property type="entry name" value="MeTrfase_D12"/>
</dbReference>
<dbReference type="GO" id="GO:0008168">
    <property type="term" value="F:methyltransferase activity"/>
    <property type="evidence" value="ECO:0007669"/>
    <property type="project" value="UniProtKB-KW"/>
</dbReference>
<dbReference type="EMBL" id="JBHMAU010000046">
    <property type="protein sequence ID" value="MFB9776147.1"/>
    <property type="molecule type" value="Genomic_DNA"/>
</dbReference>
<dbReference type="PRINTS" id="PR00505">
    <property type="entry name" value="D12N6MTFRASE"/>
</dbReference>
<dbReference type="Pfam" id="PF02086">
    <property type="entry name" value="MethyltransfD12"/>
    <property type="match status" value="1"/>
</dbReference>